<evidence type="ECO:0000256" key="5">
    <source>
        <dbReference type="ARBA" id="ARBA00022723"/>
    </source>
</evidence>
<dbReference type="CDD" id="cd00009">
    <property type="entry name" value="AAA"/>
    <property type="match status" value="1"/>
</dbReference>
<dbReference type="Pfam" id="PF00004">
    <property type="entry name" value="AAA"/>
    <property type="match status" value="1"/>
</dbReference>
<evidence type="ECO:0000256" key="2">
    <source>
        <dbReference type="ARBA" id="ARBA00008398"/>
    </source>
</evidence>
<evidence type="ECO:0000256" key="12">
    <source>
        <dbReference type="SAM" id="MobiDB-lite"/>
    </source>
</evidence>
<keyword evidence="8" id="KW-0460">Magnesium</keyword>
<dbReference type="GO" id="GO:0016887">
    <property type="term" value="F:ATP hydrolysis activity"/>
    <property type="evidence" value="ECO:0007669"/>
    <property type="project" value="InterPro"/>
</dbReference>
<dbReference type="InterPro" id="IPR003959">
    <property type="entry name" value="ATPase_AAA_core"/>
</dbReference>
<proteinExistence type="inferred from homology"/>
<evidence type="ECO:0000256" key="9">
    <source>
        <dbReference type="ARBA" id="ARBA00023125"/>
    </source>
</evidence>
<name>A0A1X7VWI9_AMPQE</name>
<dbReference type="InterPro" id="IPR003593">
    <property type="entry name" value="AAA+_ATPase"/>
</dbReference>
<comment type="subcellular location">
    <subcellularLocation>
        <location evidence="1 11">Nucleus</location>
    </subcellularLocation>
</comment>
<dbReference type="EnsemblMetazoa" id="Aqu2.1.44697_001">
    <property type="protein sequence ID" value="Aqu2.1.44697_001"/>
    <property type="gene ID" value="Aqu2.1.44697"/>
</dbReference>
<evidence type="ECO:0000259" key="13">
    <source>
        <dbReference type="SMART" id="SM00382"/>
    </source>
</evidence>
<dbReference type="GO" id="GO:0003688">
    <property type="term" value="F:DNA replication origin binding"/>
    <property type="evidence" value="ECO:0007669"/>
    <property type="project" value="TreeGrafter"/>
</dbReference>
<dbReference type="InterPro" id="IPR015163">
    <property type="entry name" value="Cdc6_C"/>
</dbReference>
<protein>
    <recommendedName>
        <fullName evidence="3 11">Origin recognition complex subunit 1</fullName>
    </recommendedName>
</protein>
<evidence type="ECO:0000256" key="1">
    <source>
        <dbReference type="ARBA" id="ARBA00004123"/>
    </source>
</evidence>
<evidence type="ECO:0000256" key="11">
    <source>
        <dbReference type="RuleBase" id="RU365058"/>
    </source>
</evidence>
<sequence>MDSSLRIRRRSLRSAKKSDDIDIALEEPGVYKKEKGPLSRKRGRPDSPESTSRKGGVVIPLRPALATVRGRRKPLEIHVAQVRLHASSVPDNITCREKEFANICTFIESKLIQRNGGCIYISGVPGTGKTATVYEVSQHLIKKSSKDRTLPHFKFIEVNGLKLTEPKEAYVSILKQLTGEKASASKAADSLVEYFNTTNKQRSPIVLLADELDMLCNKNQSVIYNLFEWTSRPKSKLIVVAISNTMDLPERVMSSRISSRLGFTRLTFYPYTFNDLQQIVTNRMVGLKVFEPDAVQLVARKVASVTGDVRRALDICRRATEIAEEEGKSLVGMMEVSSAIQELFSSPLIMAVKYSSFNQRFFLQALIAEFKSTEQEETTLKLTTSRMNSLLTSEGNEPLSYGEILSVATTLWSMRVILIETSGNHQQIYSKIRLNMSQEDVEFGLKNAVPLKY</sequence>
<dbReference type="AlphaFoldDB" id="A0A1X7VWI9"/>
<feature type="region of interest" description="Disordered" evidence="12">
    <location>
        <begin position="26"/>
        <end position="56"/>
    </location>
</feature>
<dbReference type="GO" id="GO:0005664">
    <property type="term" value="C:nuclear origin of replication recognition complex"/>
    <property type="evidence" value="ECO:0007669"/>
    <property type="project" value="TreeGrafter"/>
</dbReference>
<dbReference type="KEGG" id="aqu:100641869"/>
<comment type="similarity">
    <text evidence="2 11">Belongs to the ORC1 family.</text>
</comment>
<reference evidence="15" key="1">
    <citation type="journal article" date="2010" name="Nature">
        <title>The Amphimedon queenslandica genome and the evolution of animal complexity.</title>
        <authorList>
            <person name="Srivastava M."/>
            <person name="Simakov O."/>
            <person name="Chapman J."/>
            <person name="Fahey B."/>
            <person name="Gauthier M.E."/>
            <person name="Mitros T."/>
            <person name="Richards G.S."/>
            <person name="Conaco C."/>
            <person name="Dacre M."/>
            <person name="Hellsten U."/>
            <person name="Larroux C."/>
            <person name="Putnam N.H."/>
            <person name="Stanke M."/>
            <person name="Adamska M."/>
            <person name="Darling A."/>
            <person name="Degnan S.M."/>
            <person name="Oakley T.H."/>
            <person name="Plachetzki D.C."/>
            <person name="Zhai Y."/>
            <person name="Adamski M."/>
            <person name="Calcino A."/>
            <person name="Cummins S.F."/>
            <person name="Goodstein D.M."/>
            <person name="Harris C."/>
            <person name="Jackson D.J."/>
            <person name="Leys S.P."/>
            <person name="Shu S."/>
            <person name="Woodcroft B.J."/>
            <person name="Vervoort M."/>
            <person name="Kosik K.S."/>
            <person name="Manning G."/>
            <person name="Degnan B.M."/>
            <person name="Rokhsar D.S."/>
        </authorList>
    </citation>
    <scope>NUCLEOTIDE SEQUENCE [LARGE SCALE GENOMIC DNA]</scope>
</reference>
<evidence type="ECO:0000256" key="6">
    <source>
        <dbReference type="ARBA" id="ARBA00022741"/>
    </source>
</evidence>
<keyword evidence="10 11" id="KW-0539">Nucleus</keyword>
<keyword evidence="4 11" id="KW-0235">DNA replication</keyword>
<evidence type="ECO:0000256" key="3">
    <source>
        <dbReference type="ARBA" id="ARBA00019081"/>
    </source>
</evidence>
<dbReference type="Gene3D" id="3.40.50.300">
    <property type="entry name" value="P-loop containing nucleotide triphosphate hydrolases"/>
    <property type="match status" value="1"/>
</dbReference>
<dbReference type="eggNOG" id="KOG1514">
    <property type="taxonomic scope" value="Eukaryota"/>
</dbReference>
<dbReference type="Pfam" id="PF22606">
    <property type="entry name" value="Cdc6-ORC-like_ATPase_lid"/>
    <property type="match status" value="1"/>
</dbReference>
<keyword evidence="15" id="KW-1185">Reference proteome</keyword>
<reference evidence="14" key="2">
    <citation type="submission" date="2017-05" db="UniProtKB">
        <authorList>
            <consortium name="EnsemblMetazoa"/>
        </authorList>
    </citation>
    <scope>IDENTIFICATION</scope>
</reference>
<feature type="domain" description="AAA+ ATPase" evidence="13">
    <location>
        <begin position="115"/>
        <end position="267"/>
    </location>
</feature>
<dbReference type="EnsemblMetazoa" id="XM_020002204.1">
    <property type="protein sequence ID" value="XP_019857763.1"/>
    <property type="gene ID" value="LOC100641869"/>
</dbReference>
<gene>
    <name evidence="14" type="primary">100641869</name>
</gene>
<dbReference type="FunFam" id="3.40.50.300:FF:000199">
    <property type="entry name" value="Origin recognition complex subunit 1"/>
    <property type="match status" value="1"/>
</dbReference>
<dbReference type="STRING" id="400682.A0A1X7VWI9"/>
<dbReference type="InParanoid" id="A0A1X7VWI9"/>
<accession>A0A1X7VWI9</accession>
<keyword evidence="9 11" id="KW-0238">DNA-binding</keyword>
<organism evidence="14">
    <name type="scientific">Amphimedon queenslandica</name>
    <name type="common">Sponge</name>
    <dbReference type="NCBI Taxonomy" id="400682"/>
    <lineage>
        <taxon>Eukaryota</taxon>
        <taxon>Metazoa</taxon>
        <taxon>Porifera</taxon>
        <taxon>Demospongiae</taxon>
        <taxon>Heteroscleromorpha</taxon>
        <taxon>Haplosclerida</taxon>
        <taxon>Niphatidae</taxon>
        <taxon>Amphimedon</taxon>
    </lineage>
</organism>
<dbReference type="PANTHER" id="PTHR10763:SF23">
    <property type="entry name" value="ORIGIN RECOGNITION COMPLEX SUBUNIT 1"/>
    <property type="match status" value="1"/>
</dbReference>
<dbReference type="PANTHER" id="PTHR10763">
    <property type="entry name" value="CELL DIVISION CONTROL PROTEIN 6-RELATED"/>
    <property type="match status" value="1"/>
</dbReference>
<dbReference type="SUPFAM" id="SSF52540">
    <property type="entry name" value="P-loop containing nucleoside triphosphate hydrolases"/>
    <property type="match status" value="1"/>
</dbReference>
<evidence type="ECO:0000313" key="14">
    <source>
        <dbReference type="EnsemblMetazoa" id="Aqu2.1.44697_001"/>
    </source>
</evidence>
<dbReference type="OrthoDB" id="1926878at2759"/>
<evidence type="ECO:0000256" key="7">
    <source>
        <dbReference type="ARBA" id="ARBA00022840"/>
    </source>
</evidence>
<dbReference type="Pfam" id="PF09079">
    <property type="entry name" value="WHD_Cdc6"/>
    <property type="match status" value="1"/>
</dbReference>
<comment type="subunit">
    <text evidence="11">ORC is composed of six subunits.</text>
</comment>
<evidence type="ECO:0000256" key="10">
    <source>
        <dbReference type="ARBA" id="ARBA00023242"/>
    </source>
</evidence>
<dbReference type="InterPro" id="IPR050311">
    <property type="entry name" value="ORC1/CDC6"/>
</dbReference>
<keyword evidence="5" id="KW-0479">Metal-binding</keyword>
<comment type="function">
    <text evidence="11">Component of the origin recognition complex (ORC) that binds origins of replication. DNA-binding is ATP-dependent, however specific DNA sequences that define origins of replication have not been identified so far. ORC is required to assemble the pre-replication complex necessary to initiate DNA replication.</text>
</comment>
<evidence type="ECO:0000256" key="4">
    <source>
        <dbReference type="ARBA" id="ARBA00022705"/>
    </source>
</evidence>
<dbReference type="InterPro" id="IPR054425">
    <property type="entry name" value="Cdc6_ORC1-like_ATPase_lid"/>
</dbReference>
<dbReference type="Gene3D" id="1.10.8.60">
    <property type="match status" value="1"/>
</dbReference>
<dbReference type="GO" id="GO:0005524">
    <property type="term" value="F:ATP binding"/>
    <property type="evidence" value="ECO:0007669"/>
    <property type="project" value="UniProtKB-KW"/>
</dbReference>
<dbReference type="SMART" id="SM00382">
    <property type="entry name" value="AAA"/>
    <property type="match status" value="1"/>
</dbReference>
<dbReference type="GO" id="GO:0006270">
    <property type="term" value="P:DNA replication initiation"/>
    <property type="evidence" value="ECO:0007669"/>
    <property type="project" value="TreeGrafter"/>
</dbReference>
<dbReference type="Proteomes" id="UP000007879">
    <property type="component" value="Unassembled WGS sequence"/>
</dbReference>
<dbReference type="GO" id="GO:0046872">
    <property type="term" value="F:metal ion binding"/>
    <property type="evidence" value="ECO:0007669"/>
    <property type="project" value="UniProtKB-KW"/>
</dbReference>
<evidence type="ECO:0000313" key="15">
    <source>
        <dbReference type="Proteomes" id="UP000007879"/>
    </source>
</evidence>
<dbReference type="FunFam" id="1.10.8.60:FF:000062">
    <property type="entry name" value="Origin recognition complex subunit 1"/>
    <property type="match status" value="1"/>
</dbReference>
<dbReference type="InterPro" id="IPR027417">
    <property type="entry name" value="P-loop_NTPase"/>
</dbReference>
<keyword evidence="6 11" id="KW-0547">Nucleotide-binding</keyword>
<dbReference type="GO" id="GO:0033314">
    <property type="term" value="P:mitotic DNA replication checkpoint signaling"/>
    <property type="evidence" value="ECO:0007669"/>
    <property type="project" value="TreeGrafter"/>
</dbReference>
<evidence type="ECO:0000256" key="8">
    <source>
        <dbReference type="ARBA" id="ARBA00022842"/>
    </source>
</evidence>
<keyword evidence="7 11" id="KW-0067">ATP-binding</keyword>